<dbReference type="GO" id="GO:2000042">
    <property type="term" value="P:negative regulation of double-strand break repair via homologous recombination"/>
    <property type="evidence" value="ECO:0007669"/>
    <property type="project" value="TreeGrafter"/>
</dbReference>
<dbReference type="FunFam" id="1.10.1410.40:FF:000007">
    <property type="entry name" value="Cyclic GMP-AMP synthase"/>
    <property type="match status" value="1"/>
</dbReference>
<evidence type="ECO:0000256" key="3">
    <source>
        <dbReference type="SAM" id="Phobius"/>
    </source>
</evidence>
<dbReference type="GO" id="GO:0005829">
    <property type="term" value="C:cytosol"/>
    <property type="evidence" value="ECO:0007669"/>
    <property type="project" value="TreeGrafter"/>
</dbReference>
<evidence type="ECO:0000256" key="2">
    <source>
        <dbReference type="SAM" id="MobiDB-lite"/>
    </source>
</evidence>
<feature type="compositionally biased region" description="Polar residues" evidence="2">
    <location>
        <begin position="7"/>
        <end position="20"/>
    </location>
</feature>
<accession>A0A6P7NRY1</accession>
<organism evidence="6 7">
    <name type="scientific">Betta splendens</name>
    <name type="common">Siamese fighting fish</name>
    <dbReference type="NCBI Taxonomy" id="158456"/>
    <lineage>
        <taxon>Eukaryota</taxon>
        <taxon>Metazoa</taxon>
        <taxon>Chordata</taxon>
        <taxon>Craniata</taxon>
        <taxon>Vertebrata</taxon>
        <taxon>Euteleostomi</taxon>
        <taxon>Actinopterygii</taxon>
        <taxon>Neopterygii</taxon>
        <taxon>Teleostei</taxon>
        <taxon>Neoteleostei</taxon>
        <taxon>Acanthomorphata</taxon>
        <taxon>Anabantaria</taxon>
        <taxon>Anabantiformes</taxon>
        <taxon>Anabantoidei</taxon>
        <taxon>Osphronemidae</taxon>
        <taxon>Betta</taxon>
    </lineage>
</organism>
<dbReference type="GO" id="GO:0006974">
    <property type="term" value="P:DNA damage response"/>
    <property type="evidence" value="ECO:0007669"/>
    <property type="project" value="TreeGrafter"/>
</dbReference>
<feature type="domain" description="Mab-21-like HhH/H2TH-like" evidence="5">
    <location>
        <begin position="341"/>
        <end position="442"/>
    </location>
</feature>
<evidence type="ECO:0000259" key="4">
    <source>
        <dbReference type="Pfam" id="PF03281"/>
    </source>
</evidence>
<dbReference type="PANTHER" id="PTHR10656:SF35">
    <property type="entry name" value="CYCLIC GMP-AMP SYNTHASE"/>
    <property type="match status" value="1"/>
</dbReference>
<dbReference type="GO" id="GO:0003682">
    <property type="term" value="F:chromatin binding"/>
    <property type="evidence" value="ECO:0007669"/>
    <property type="project" value="TreeGrafter"/>
</dbReference>
<dbReference type="InterPro" id="IPR046906">
    <property type="entry name" value="Mab-21_HhH/H2TH-like"/>
</dbReference>
<feature type="domain" description="Mab-21-like nucleotidyltransferase" evidence="4">
    <location>
        <begin position="135"/>
        <end position="325"/>
    </location>
</feature>
<dbReference type="GO" id="GO:0035861">
    <property type="term" value="C:site of double-strand break"/>
    <property type="evidence" value="ECO:0007669"/>
    <property type="project" value="TreeGrafter"/>
</dbReference>
<dbReference type="KEGG" id="bspl:114865590"/>
<gene>
    <name evidence="7" type="primary">LOC114865590</name>
</gene>
<dbReference type="GO" id="GO:0061501">
    <property type="term" value="F:2',3'-cyclic GMP-AMP synthase activity"/>
    <property type="evidence" value="ECO:0007669"/>
    <property type="project" value="TreeGrafter"/>
</dbReference>
<dbReference type="GO" id="GO:0003690">
    <property type="term" value="F:double-stranded DNA binding"/>
    <property type="evidence" value="ECO:0007669"/>
    <property type="project" value="TreeGrafter"/>
</dbReference>
<feature type="region of interest" description="Disordered" evidence="2">
    <location>
        <begin position="1"/>
        <end position="72"/>
    </location>
</feature>
<feature type="transmembrane region" description="Helical" evidence="3">
    <location>
        <begin position="491"/>
        <end position="509"/>
    </location>
</feature>
<dbReference type="GO" id="GO:0005634">
    <property type="term" value="C:nucleus"/>
    <property type="evidence" value="ECO:0007669"/>
    <property type="project" value="TreeGrafter"/>
</dbReference>
<dbReference type="InterPro" id="IPR046903">
    <property type="entry name" value="Mab-21-like_nuc_Trfase"/>
</dbReference>
<keyword evidence="3" id="KW-0812">Transmembrane</keyword>
<dbReference type="Pfam" id="PF03281">
    <property type="entry name" value="Mab-21"/>
    <property type="match status" value="1"/>
</dbReference>
<evidence type="ECO:0000256" key="1">
    <source>
        <dbReference type="ARBA" id="ARBA00008307"/>
    </source>
</evidence>
<dbReference type="RefSeq" id="XP_029022677.1">
    <property type="nucleotide sequence ID" value="XM_029166844.3"/>
</dbReference>
<dbReference type="GO" id="GO:0071360">
    <property type="term" value="P:cellular response to exogenous dsRNA"/>
    <property type="evidence" value="ECO:0007669"/>
    <property type="project" value="TreeGrafter"/>
</dbReference>
<keyword evidence="3" id="KW-1133">Transmembrane helix</keyword>
<feature type="region of interest" description="Disordered" evidence="2">
    <location>
        <begin position="453"/>
        <end position="480"/>
    </location>
</feature>
<name>A0A6P7NRY1_BETSP</name>
<keyword evidence="3" id="KW-0472">Membrane</keyword>
<dbReference type="GO" id="GO:0032481">
    <property type="term" value="P:positive regulation of type I interferon production"/>
    <property type="evidence" value="ECO:0007669"/>
    <property type="project" value="TreeGrafter"/>
</dbReference>
<dbReference type="InterPro" id="IPR024810">
    <property type="entry name" value="MAB21L/cGLR"/>
</dbReference>
<dbReference type="Pfam" id="PF20266">
    <property type="entry name" value="Mab-21_C"/>
    <property type="match status" value="1"/>
</dbReference>
<dbReference type="OrthoDB" id="6054650at2759"/>
<evidence type="ECO:0000313" key="7">
    <source>
        <dbReference type="RefSeq" id="XP_029022677.1"/>
    </source>
</evidence>
<dbReference type="Proteomes" id="UP000515150">
    <property type="component" value="Chromosome 11"/>
</dbReference>
<evidence type="ECO:0000313" key="6">
    <source>
        <dbReference type="Proteomes" id="UP000515150"/>
    </source>
</evidence>
<dbReference type="Gene3D" id="3.30.460.90">
    <property type="match status" value="1"/>
</dbReference>
<sequence>MDRRQRSQQPALKGSCSSTRVMDREDEALTPADVTPNAGQRSSGGGSAVRKRKQLPKQQQQPEDGCSELKESSALSPEVADWIKDCARELKIRKDDRSRAAEVVNDFRDSLLKFLKSSTDQPFFQSAEFLNTGSYFEKVKIHSPDEFDMMLKLQAPARFQTTMLDDGLFYRLDLLHPTRSPMKAFVLENELTVSPSRILSEMYRLVRKFLKAYTAPDPRCCWEVNRKRPSSPAVTLSLRRTDGGGEELISVDVVPALVVHSTQGWPQAVRRGPNVDEWLGKKERQEIMNLPCIFVPKRLKGPNAKDTKESWRISFSLVEKEMIKNHGHTKTCCEANSKKCCRKQCLMLLKSLIEGLKQRFPEELEDLCSYHGKTAFLHTLSLRSTDAMWAPKQLPVCFLNLLETLEEFARRRTLPHYFVPECNLFSTRVFHRKSLDFLVSALKQQRAEGLPLLKPPGPVSPLRPVSPMEEPSRRPPMAAAHDSHFTPTVKLVFALTLVLCVLYIIKVTANVN</sequence>
<dbReference type="InParanoid" id="A0A6P7NRY1"/>
<dbReference type="GO" id="GO:0002218">
    <property type="term" value="P:activation of innate immune response"/>
    <property type="evidence" value="ECO:0007669"/>
    <property type="project" value="TreeGrafter"/>
</dbReference>
<protein>
    <submittedName>
        <fullName evidence="7">Cyclic GMP-AMP synthase</fullName>
    </submittedName>
</protein>
<dbReference type="AlphaFoldDB" id="A0A6P7NRY1"/>
<proteinExistence type="inferred from homology"/>
<dbReference type="SMART" id="SM01265">
    <property type="entry name" value="Mab-21"/>
    <property type="match status" value="1"/>
</dbReference>
<dbReference type="GO" id="GO:0038001">
    <property type="term" value="P:paracrine signaling"/>
    <property type="evidence" value="ECO:0007669"/>
    <property type="project" value="TreeGrafter"/>
</dbReference>
<keyword evidence="6" id="KW-1185">Reference proteome</keyword>
<dbReference type="GO" id="GO:0002230">
    <property type="term" value="P:positive regulation of defense response to virus by host"/>
    <property type="evidence" value="ECO:0007669"/>
    <property type="project" value="TreeGrafter"/>
</dbReference>
<dbReference type="Gene3D" id="1.10.1410.40">
    <property type="match status" value="1"/>
</dbReference>
<reference evidence="7" key="1">
    <citation type="submission" date="2025-08" db="UniProtKB">
        <authorList>
            <consortium name="RefSeq"/>
        </authorList>
    </citation>
    <scope>IDENTIFICATION</scope>
</reference>
<dbReference type="PANTHER" id="PTHR10656">
    <property type="entry name" value="CELL FATE DETERMINING PROTEIN MAB21-RELATED"/>
    <property type="match status" value="1"/>
</dbReference>
<dbReference type="GeneID" id="114865590"/>
<evidence type="ECO:0000259" key="5">
    <source>
        <dbReference type="Pfam" id="PF20266"/>
    </source>
</evidence>
<comment type="similarity">
    <text evidence="1">Belongs to the mab-21 family.</text>
</comment>